<evidence type="ECO:0000256" key="3">
    <source>
        <dbReference type="ARBA" id="ARBA00022827"/>
    </source>
</evidence>
<keyword evidence="4" id="KW-0521">NADP</keyword>
<evidence type="ECO:0000313" key="8">
    <source>
        <dbReference type="Proteomes" id="UP001642540"/>
    </source>
</evidence>
<dbReference type="SUPFAM" id="SSF51905">
    <property type="entry name" value="FAD/NAD(P)-binding domain"/>
    <property type="match status" value="2"/>
</dbReference>
<gene>
    <name evidence="7" type="ORF">ODALV1_LOCUS18052</name>
</gene>
<name>A0ABP1R2S7_9HEXA</name>
<keyword evidence="3 6" id="KW-0274">FAD</keyword>
<dbReference type="PRINTS" id="PR00370">
    <property type="entry name" value="FMOXYGENASE"/>
</dbReference>
<evidence type="ECO:0000313" key="7">
    <source>
        <dbReference type="EMBL" id="CAL8118252.1"/>
    </source>
</evidence>
<dbReference type="InterPro" id="IPR036188">
    <property type="entry name" value="FAD/NAD-bd_sf"/>
</dbReference>
<dbReference type="PANTHER" id="PTHR23023">
    <property type="entry name" value="DIMETHYLANILINE MONOOXYGENASE"/>
    <property type="match status" value="1"/>
</dbReference>
<dbReference type="Pfam" id="PF00743">
    <property type="entry name" value="FMO-like"/>
    <property type="match status" value="2"/>
</dbReference>
<evidence type="ECO:0000256" key="2">
    <source>
        <dbReference type="ARBA" id="ARBA00022630"/>
    </source>
</evidence>
<dbReference type="PIRSF" id="PIRSF000332">
    <property type="entry name" value="FMO"/>
    <property type="match status" value="1"/>
</dbReference>
<comment type="similarity">
    <text evidence="1 6">Belongs to the FMO family.</text>
</comment>
<accession>A0ABP1R2S7</accession>
<dbReference type="EC" id="1.-.-.-" evidence="6"/>
<keyword evidence="5 6" id="KW-0560">Oxidoreductase</keyword>
<evidence type="ECO:0000256" key="5">
    <source>
        <dbReference type="ARBA" id="ARBA00023002"/>
    </source>
</evidence>
<proteinExistence type="inferred from homology"/>
<comment type="cofactor">
    <cofactor evidence="6">
        <name>FAD</name>
        <dbReference type="ChEBI" id="CHEBI:57692"/>
    </cofactor>
</comment>
<evidence type="ECO:0000256" key="1">
    <source>
        <dbReference type="ARBA" id="ARBA00009183"/>
    </source>
</evidence>
<dbReference type="EMBL" id="CAXLJM020000057">
    <property type="protein sequence ID" value="CAL8118252.1"/>
    <property type="molecule type" value="Genomic_DNA"/>
</dbReference>
<dbReference type="InterPro" id="IPR020946">
    <property type="entry name" value="Flavin_mOase-like"/>
</dbReference>
<organism evidence="7 8">
    <name type="scientific">Orchesella dallaii</name>
    <dbReference type="NCBI Taxonomy" id="48710"/>
    <lineage>
        <taxon>Eukaryota</taxon>
        <taxon>Metazoa</taxon>
        <taxon>Ecdysozoa</taxon>
        <taxon>Arthropoda</taxon>
        <taxon>Hexapoda</taxon>
        <taxon>Collembola</taxon>
        <taxon>Entomobryomorpha</taxon>
        <taxon>Entomobryoidea</taxon>
        <taxon>Orchesellidae</taxon>
        <taxon>Orchesellinae</taxon>
        <taxon>Orchesella</taxon>
    </lineage>
</organism>
<evidence type="ECO:0000256" key="6">
    <source>
        <dbReference type="RuleBase" id="RU361177"/>
    </source>
</evidence>
<keyword evidence="2 6" id="KW-0285">Flavoprotein</keyword>
<comment type="caution">
    <text evidence="7">The sequence shown here is derived from an EMBL/GenBank/DDBJ whole genome shotgun (WGS) entry which is preliminary data.</text>
</comment>
<dbReference type="InterPro" id="IPR050346">
    <property type="entry name" value="FMO-like"/>
</dbReference>
<evidence type="ECO:0000256" key="4">
    <source>
        <dbReference type="ARBA" id="ARBA00022857"/>
    </source>
</evidence>
<dbReference type="InterPro" id="IPR000960">
    <property type="entry name" value="Flavin_mOase"/>
</dbReference>
<keyword evidence="8" id="KW-1185">Reference proteome</keyword>
<dbReference type="Gene3D" id="3.50.50.60">
    <property type="entry name" value="FAD/NAD(P)-binding domain"/>
    <property type="match status" value="2"/>
</dbReference>
<sequence length="473" mass="53595">MRVCIIGAGPSGLCSLRNILSSSKNFGVTLFEQQDDIGGLWNYSGAEVKLWDSNGNPLVFPMYSDLRCNLPKQLMEFCDFPHKVETETFASQQDIHDYLLDYANHLRLWPHIQLHSRVVNVEPLENGTWLVAVENTEAFNVQIYTFDAIMCCVGLNFYPKIPTICGVEIFQGEILHSKYFKEPSEFHKKRIVCLGLGPSCADLCLKLATVAKQVVACHRFPGGFSLGMLPPNVRETASVKRLSEWSVITENGEEIPCDVLILCTGYQPKFPFLCDSLGTANDDNDSVTNHLYKKMLIPKHPTFCFVNAHGLAAEFLSLQIQAQYFVRILEGKIKLPSLSTIEQTIAKENGSKGFNKTQKKLTKNLRGKRFALKDVQDYLQDLAIEGGFSDDFKHIPLHLRVFQWVIGRIFGSLAVYRQDQLRVLTPNVWKYKSVATKHGEKDSENIFHLKSNGQVTVKDLIEEDECEKKEKYT</sequence>
<protein>
    <recommendedName>
        <fullName evidence="6">Flavin-containing monooxygenase</fullName>
        <ecNumber evidence="6">1.-.-.-</ecNumber>
    </recommendedName>
</protein>
<dbReference type="Proteomes" id="UP001642540">
    <property type="component" value="Unassembled WGS sequence"/>
</dbReference>
<keyword evidence="6" id="KW-0503">Monooxygenase</keyword>
<reference evidence="7 8" key="1">
    <citation type="submission" date="2024-08" db="EMBL/GenBank/DDBJ databases">
        <authorList>
            <person name="Cucini C."/>
            <person name="Frati F."/>
        </authorList>
    </citation>
    <scope>NUCLEOTIDE SEQUENCE [LARGE SCALE GENOMIC DNA]</scope>
</reference>